<protein>
    <submittedName>
        <fullName evidence="2">Uncharacterized protein LOC117650547 isoform X2</fullName>
    </submittedName>
</protein>
<proteinExistence type="predicted"/>
<dbReference type="RefSeq" id="XP_034249946.1">
    <property type="nucleotide sequence ID" value="XM_034394055.1"/>
</dbReference>
<evidence type="ECO:0000313" key="2">
    <source>
        <dbReference type="RefSeq" id="XP_034249946.1"/>
    </source>
</evidence>
<gene>
    <name evidence="2" type="primary">LOC117650547</name>
</gene>
<reference evidence="2" key="1">
    <citation type="submission" date="2025-08" db="UniProtKB">
        <authorList>
            <consortium name="RefSeq"/>
        </authorList>
    </citation>
    <scope>IDENTIFICATION</scope>
    <source>
        <tissue evidence="2">Total insect</tissue>
    </source>
</reference>
<dbReference type="Proteomes" id="UP000515158">
    <property type="component" value="Unplaced"/>
</dbReference>
<organism evidence="2">
    <name type="scientific">Thrips palmi</name>
    <name type="common">Melon thrips</name>
    <dbReference type="NCBI Taxonomy" id="161013"/>
    <lineage>
        <taxon>Eukaryota</taxon>
        <taxon>Metazoa</taxon>
        <taxon>Ecdysozoa</taxon>
        <taxon>Arthropoda</taxon>
        <taxon>Hexapoda</taxon>
        <taxon>Insecta</taxon>
        <taxon>Pterygota</taxon>
        <taxon>Neoptera</taxon>
        <taxon>Paraneoptera</taxon>
        <taxon>Thysanoptera</taxon>
        <taxon>Terebrantia</taxon>
        <taxon>Thripoidea</taxon>
        <taxon>Thripidae</taxon>
        <taxon>Thrips</taxon>
    </lineage>
</organism>
<accession>A0A6P8ZYW3</accession>
<sequence length="221" mass="24680">MARARCRQATARSVARTAVPFFLVLGLAVVAVTAQKKPKPKPLLSLYRSKLVPKMYNLETCADKANSFRIANLSVGLGRFGGEVYDLDLHVLRTAQQISQVKLAVQRCTGAVSPAMCEKFNTWIFTNSICDMMVAKHMAWSPMMQFINPPFKCPMEAGVYAIRNGSMDLDLVDKALPGNSLDKFIWLTDVQLFDEARALFGCFKWVLEARRVRIKDDGILG</sequence>
<dbReference type="OrthoDB" id="7716214at2759"/>
<dbReference type="AlphaFoldDB" id="A0A6P8ZYW3"/>
<evidence type="ECO:0000313" key="1">
    <source>
        <dbReference type="Proteomes" id="UP000515158"/>
    </source>
</evidence>
<keyword evidence="1" id="KW-1185">Reference proteome</keyword>
<dbReference type="GeneID" id="117650547"/>
<name>A0A6P8ZYW3_THRPL</name>